<name>C5LVJ5_PERM5</name>
<keyword evidence="2" id="KW-1185">Reference proteome</keyword>
<dbReference type="RefSeq" id="XP_002766526.1">
    <property type="nucleotide sequence ID" value="XM_002766480.1"/>
</dbReference>
<organism evidence="2">
    <name type="scientific">Perkinsus marinus (strain ATCC 50983 / TXsc)</name>
    <dbReference type="NCBI Taxonomy" id="423536"/>
    <lineage>
        <taxon>Eukaryota</taxon>
        <taxon>Sar</taxon>
        <taxon>Alveolata</taxon>
        <taxon>Perkinsozoa</taxon>
        <taxon>Perkinsea</taxon>
        <taxon>Perkinsida</taxon>
        <taxon>Perkinsidae</taxon>
        <taxon>Perkinsus</taxon>
    </lineage>
</organism>
<accession>C5LVJ5</accession>
<dbReference type="InParanoid" id="C5LVJ5"/>
<evidence type="ECO:0000313" key="1">
    <source>
        <dbReference type="EMBL" id="EEQ99243.1"/>
    </source>
</evidence>
<dbReference type="InterPro" id="IPR029058">
    <property type="entry name" value="AB_hydrolase_fold"/>
</dbReference>
<dbReference type="AlphaFoldDB" id="C5LVJ5"/>
<dbReference type="GeneID" id="9045097"/>
<dbReference type="EMBL" id="GG685911">
    <property type="protein sequence ID" value="EEQ99243.1"/>
    <property type="molecule type" value="Genomic_DNA"/>
</dbReference>
<dbReference type="Gene3D" id="3.40.50.1820">
    <property type="entry name" value="alpha/beta hydrolase"/>
    <property type="match status" value="1"/>
</dbReference>
<gene>
    <name evidence="1" type="ORF">Pmar_PMAR000616</name>
</gene>
<sequence>MLLVILHGFGDGKKALGELAGKMHLPGVACLVARGERRLPDGILPAEPSNEIGYFWYDNIDWSDGTTLPRGDNSLKDSAVNAVNRLSEYITSSLIQTCGWKSNEIAFLGVGQGGPEEKRRVTQRVVLINGRKDEAPSGCVQAIESELKLEGDIVQLHELNGKAMDVLKDQNGEVIIINKLM</sequence>
<dbReference type="Proteomes" id="UP000007800">
    <property type="component" value="Unassembled WGS sequence"/>
</dbReference>
<proteinExistence type="predicted"/>
<evidence type="ECO:0008006" key="3">
    <source>
        <dbReference type="Google" id="ProtNLM"/>
    </source>
</evidence>
<dbReference type="OrthoDB" id="437457at2759"/>
<reference evidence="1 2" key="1">
    <citation type="submission" date="2008-07" db="EMBL/GenBank/DDBJ databases">
        <authorList>
            <person name="El-Sayed N."/>
            <person name="Caler E."/>
            <person name="Inman J."/>
            <person name="Amedeo P."/>
            <person name="Hass B."/>
            <person name="Wortman J."/>
        </authorList>
    </citation>
    <scope>NUCLEOTIDE SEQUENCE [LARGE SCALE GENOMIC DNA]</scope>
    <source>
        <strain evidence="2">ATCC 50983 / TXsc</strain>
    </source>
</reference>
<evidence type="ECO:0000313" key="2">
    <source>
        <dbReference type="Proteomes" id="UP000007800"/>
    </source>
</evidence>
<protein>
    <recommendedName>
        <fullName evidence="3">Phospholipase/carboxylesterase/thioesterase domain-containing protein</fullName>
    </recommendedName>
</protein>